<dbReference type="InterPro" id="IPR013094">
    <property type="entry name" value="AB_hydrolase_3"/>
</dbReference>
<organism evidence="3 4">
    <name type="scientific">Malus domestica</name>
    <name type="common">Apple</name>
    <name type="synonym">Pyrus malus</name>
    <dbReference type="NCBI Taxonomy" id="3750"/>
    <lineage>
        <taxon>Eukaryota</taxon>
        <taxon>Viridiplantae</taxon>
        <taxon>Streptophyta</taxon>
        <taxon>Embryophyta</taxon>
        <taxon>Tracheophyta</taxon>
        <taxon>Spermatophyta</taxon>
        <taxon>Magnoliopsida</taxon>
        <taxon>eudicotyledons</taxon>
        <taxon>Gunneridae</taxon>
        <taxon>Pentapetalae</taxon>
        <taxon>rosids</taxon>
        <taxon>fabids</taxon>
        <taxon>Rosales</taxon>
        <taxon>Rosaceae</taxon>
        <taxon>Amygdaloideae</taxon>
        <taxon>Maleae</taxon>
        <taxon>Malus</taxon>
    </lineage>
</organism>
<dbReference type="InterPro" id="IPR050466">
    <property type="entry name" value="Carboxylest/Gibb_receptor"/>
</dbReference>
<evidence type="ECO:0000256" key="1">
    <source>
        <dbReference type="ARBA" id="ARBA00010515"/>
    </source>
</evidence>
<reference evidence="3 4" key="1">
    <citation type="submission" date="2018-10" db="EMBL/GenBank/DDBJ databases">
        <title>A high-quality apple genome assembly.</title>
        <authorList>
            <person name="Hu J."/>
        </authorList>
    </citation>
    <scope>NUCLEOTIDE SEQUENCE [LARGE SCALE GENOMIC DNA]</scope>
    <source>
        <strain evidence="4">cv. HFTH1</strain>
        <tissue evidence="3">Young leaf</tissue>
    </source>
</reference>
<evidence type="ECO:0000313" key="3">
    <source>
        <dbReference type="EMBL" id="RXH81294.1"/>
    </source>
</evidence>
<dbReference type="GO" id="GO:0016787">
    <property type="term" value="F:hydrolase activity"/>
    <property type="evidence" value="ECO:0007669"/>
    <property type="project" value="InterPro"/>
</dbReference>
<dbReference type="EMBL" id="RDQH01000338">
    <property type="protein sequence ID" value="RXH81294.1"/>
    <property type="molecule type" value="Genomic_DNA"/>
</dbReference>
<dbReference type="SUPFAM" id="SSF53474">
    <property type="entry name" value="alpha/beta-Hydrolases"/>
    <property type="match status" value="1"/>
</dbReference>
<dbReference type="Proteomes" id="UP000290289">
    <property type="component" value="Chromosome 12"/>
</dbReference>
<gene>
    <name evidence="3" type="ORF">DVH24_005208</name>
</gene>
<dbReference type="PANTHER" id="PTHR23024">
    <property type="entry name" value="ARYLACETAMIDE DEACETYLASE"/>
    <property type="match status" value="1"/>
</dbReference>
<sequence>MTAPWASKTSLLTKKNKLSFRLYKPKSTNQDSNLLVVFYFHYGGFCLGSHEWPNCHNCYILLLSYNLTGLIDGSSSAPPQFLTDSSSIRRLQALVVSPDYRLAPEHKLLAAIDDAMSAVEWLLREALGESTNNCDAWMAG</sequence>
<dbReference type="AlphaFoldDB" id="A0A498IGN7"/>
<evidence type="ECO:0000313" key="4">
    <source>
        <dbReference type="Proteomes" id="UP000290289"/>
    </source>
</evidence>
<dbReference type="Pfam" id="PF07859">
    <property type="entry name" value="Abhydrolase_3"/>
    <property type="match status" value="1"/>
</dbReference>
<protein>
    <recommendedName>
        <fullName evidence="2">Alpha/beta hydrolase fold-3 domain-containing protein</fullName>
    </recommendedName>
</protein>
<proteinExistence type="inferred from homology"/>
<name>A0A498IGN7_MALDO</name>
<dbReference type="InterPro" id="IPR029058">
    <property type="entry name" value="AB_hydrolase_fold"/>
</dbReference>
<feature type="domain" description="Alpha/beta hydrolase fold-3" evidence="2">
    <location>
        <begin position="89"/>
        <end position="126"/>
    </location>
</feature>
<comment type="similarity">
    <text evidence="1">Belongs to the 'GDXG' lipolytic enzyme family.</text>
</comment>
<dbReference type="PANTHER" id="PTHR23024:SF535">
    <property type="entry name" value="OS07G0162900 PROTEIN"/>
    <property type="match status" value="1"/>
</dbReference>
<evidence type="ECO:0000259" key="2">
    <source>
        <dbReference type="Pfam" id="PF07859"/>
    </source>
</evidence>
<dbReference type="STRING" id="3750.A0A498IGN7"/>
<keyword evidence="4" id="KW-1185">Reference proteome</keyword>
<dbReference type="Gene3D" id="3.40.50.1820">
    <property type="entry name" value="alpha/beta hydrolase"/>
    <property type="match status" value="1"/>
</dbReference>
<accession>A0A498IGN7</accession>
<comment type="caution">
    <text evidence="3">The sequence shown here is derived from an EMBL/GenBank/DDBJ whole genome shotgun (WGS) entry which is preliminary data.</text>
</comment>